<sequence>MKYTGARIVIECLAEQGVDVVFGYPGGAILNIYDELYKHKDRVRHILTAHEQGAAHAADGYSRSTGKTGVVLATSGPGATNLVTGIATAYMDSVPLIAITCNVACSLLGKDSFQEVDITGITMPITKHNYIVRDVAKLADTIREAFVIAQSGRPGPVLIDIPKDVTAAVAEYEPPVCGIVSEEETALARASIRRVTKEHIPSDAEIESAVQLINASVRPFLYIGGGVIISDACAELKAFAERANIPVSVSLMGKSAFPSAHPLCCGMIGMHGTKAANTGANKSDLIIAIGARFSDRVISDPSKFAKNSKILHIDIDPAEINKNIPTCGALVGNIKDILARLLPLVAVRSRSAWNDQVEEWKKHVPAMYSKKTKLHPKFVFEKIHELLGDDTIITTEVGQHQMWTAQFYPFANPRTFLTSGGLGTMGYGTGAAIGAQIANPSRHVVHIAGDGSFRMNCNELATVAHYKLPIIIIVVNNGVLGMVRQWQNLFYDKRYSETTLDFAPDFVKLAEAYGIDGYRAMSEAEFSGVFARAVAARKPAVIDCGMNIDEMVLPMVPAGKPIDELLLDI</sequence>
<evidence type="ECO:0000256" key="1">
    <source>
        <dbReference type="ARBA" id="ARBA00004974"/>
    </source>
</evidence>
<dbReference type="GO" id="GO:0005948">
    <property type="term" value="C:acetolactate synthase complex"/>
    <property type="evidence" value="ECO:0007669"/>
    <property type="project" value="TreeGrafter"/>
</dbReference>
<comment type="pathway">
    <text evidence="2 14">Amino-acid biosynthesis; L-valine biosynthesis; L-valine from pyruvate: step 1/4.</text>
</comment>
<dbReference type="Pfam" id="PF02776">
    <property type="entry name" value="TPP_enzyme_N"/>
    <property type="match status" value="1"/>
</dbReference>
<dbReference type="PANTHER" id="PTHR18968:SF13">
    <property type="entry name" value="ACETOLACTATE SYNTHASE CATALYTIC SUBUNIT, MITOCHONDRIAL"/>
    <property type="match status" value="1"/>
</dbReference>
<organism evidence="18 19">
    <name type="scientific">Treponema brennaborense (strain DSM 12168 / CIP 105900 / DD5/3)</name>
    <dbReference type="NCBI Taxonomy" id="906968"/>
    <lineage>
        <taxon>Bacteria</taxon>
        <taxon>Pseudomonadati</taxon>
        <taxon>Spirochaetota</taxon>
        <taxon>Spirochaetia</taxon>
        <taxon>Spirochaetales</taxon>
        <taxon>Treponemataceae</taxon>
        <taxon>Treponema</taxon>
    </lineage>
</organism>
<dbReference type="STRING" id="906968.Trebr_0758"/>
<dbReference type="GO" id="GO:0009099">
    <property type="term" value="P:L-valine biosynthetic process"/>
    <property type="evidence" value="ECO:0007669"/>
    <property type="project" value="UniProtKB-UniPathway"/>
</dbReference>
<keyword evidence="9" id="KW-0274">FAD</keyword>
<accession>F4LIF4</accession>
<dbReference type="KEGG" id="tbe:Trebr_0758"/>
<dbReference type="SUPFAM" id="SSF52467">
    <property type="entry name" value="DHS-like NAD/FAD-binding domain"/>
    <property type="match status" value="1"/>
</dbReference>
<dbReference type="UniPathway" id="UPA00047">
    <property type="reaction ID" value="UER00055"/>
</dbReference>
<evidence type="ECO:0000256" key="12">
    <source>
        <dbReference type="ARBA" id="ARBA00023304"/>
    </source>
</evidence>
<evidence type="ECO:0000256" key="3">
    <source>
        <dbReference type="ARBA" id="ARBA00007812"/>
    </source>
</evidence>
<dbReference type="InterPro" id="IPR012000">
    <property type="entry name" value="Thiamin_PyroP_enz_cen_dom"/>
</dbReference>
<comment type="pathway">
    <text evidence="1 14">Amino-acid biosynthesis; L-isoleucine biosynthesis; L-isoleucine from 2-oxobutanoate: step 1/4.</text>
</comment>
<name>F4LIF4_TREBD</name>
<dbReference type="InterPro" id="IPR011766">
    <property type="entry name" value="TPP_enzyme_TPP-bd"/>
</dbReference>
<protein>
    <recommendedName>
        <fullName evidence="4 14">Acetolactate synthase</fullName>
        <ecNumber evidence="4 14">2.2.1.6</ecNumber>
    </recommendedName>
</protein>
<evidence type="ECO:0000259" key="15">
    <source>
        <dbReference type="Pfam" id="PF00205"/>
    </source>
</evidence>
<feature type="domain" description="Thiamine pyrophosphate enzyme TPP-binding" evidence="16">
    <location>
        <begin position="397"/>
        <end position="544"/>
    </location>
</feature>
<keyword evidence="11 14" id="KW-0786">Thiamine pyrophosphate</keyword>
<keyword evidence="6" id="KW-0285">Flavoprotein</keyword>
<dbReference type="InterPro" id="IPR029035">
    <property type="entry name" value="DHS-like_NAD/FAD-binding_dom"/>
</dbReference>
<dbReference type="NCBIfam" id="TIGR00118">
    <property type="entry name" value="acolac_lg"/>
    <property type="match status" value="1"/>
</dbReference>
<dbReference type="InterPro" id="IPR039368">
    <property type="entry name" value="AHAS_TPP"/>
</dbReference>
<evidence type="ECO:0000256" key="8">
    <source>
        <dbReference type="ARBA" id="ARBA00022723"/>
    </source>
</evidence>
<gene>
    <name evidence="18" type="ordered locus">Trebr_0758</name>
</gene>
<dbReference type="GO" id="GO:0003984">
    <property type="term" value="F:acetolactate synthase activity"/>
    <property type="evidence" value="ECO:0007669"/>
    <property type="project" value="UniProtKB-EC"/>
</dbReference>
<evidence type="ECO:0000256" key="14">
    <source>
        <dbReference type="RuleBase" id="RU003591"/>
    </source>
</evidence>
<keyword evidence="19" id="KW-1185">Reference proteome</keyword>
<evidence type="ECO:0000256" key="7">
    <source>
        <dbReference type="ARBA" id="ARBA00022679"/>
    </source>
</evidence>
<dbReference type="Gene3D" id="3.40.50.1220">
    <property type="entry name" value="TPP-binding domain"/>
    <property type="match status" value="1"/>
</dbReference>
<dbReference type="EC" id="2.2.1.6" evidence="4 14"/>
<evidence type="ECO:0000256" key="4">
    <source>
        <dbReference type="ARBA" id="ARBA00013145"/>
    </source>
</evidence>
<evidence type="ECO:0000256" key="10">
    <source>
        <dbReference type="ARBA" id="ARBA00022842"/>
    </source>
</evidence>
<dbReference type="InterPro" id="IPR000399">
    <property type="entry name" value="TPP-bd_CS"/>
</dbReference>
<evidence type="ECO:0000313" key="19">
    <source>
        <dbReference type="Proteomes" id="UP000006546"/>
    </source>
</evidence>
<dbReference type="GO" id="GO:0009097">
    <property type="term" value="P:isoleucine biosynthetic process"/>
    <property type="evidence" value="ECO:0007669"/>
    <property type="project" value="UniProtKB-UniPathway"/>
</dbReference>
<dbReference type="GO" id="GO:0000287">
    <property type="term" value="F:magnesium ion binding"/>
    <property type="evidence" value="ECO:0007669"/>
    <property type="project" value="UniProtKB-UniRule"/>
</dbReference>
<dbReference type="InterPro" id="IPR045229">
    <property type="entry name" value="TPP_enz"/>
</dbReference>
<reference evidence="19" key="1">
    <citation type="submission" date="2011-04" db="EMBL/GenBank/DDBJ databases">
        <title>The complete genome of Treponema brennaborense DSM 12168.</title>
        <authorList>
            <person name="Lucas S."/>
            <person name="Han J."/>
            <person name="Lapidus A."/>
            <person name="Bruce D."/>
            <person name="Goodwin L."/>
            <person name="Pitluck S."/>
            <person name="Peters L."/>
            <person name="Kyrpides N."/>
            <person name="Mavromatis K."/>
            <person name="Ivanova N."/>
            <person name="Mikhailova N."/>
            <person name="Pagani I."/>
            <person name="Teshima H."/>
            <person name="Detter J.C."/>
            <person name="Tapia R."/>
            <person name="Han C."/>
            <person name="Land M."/>
            <person name="Hauser L."/>
            <person name="Markowitz V."/>
            <person name="Cheng J.-F."/>
            <person name="Hugenholtz P."/>
            <person name="Woyke T."/>
            <person name="Wu D."/>
            <person name="Gronow S."/>
            <person name="Wellnitz S."/>
            <person name="Brambilla E."/>
            <person name="Klenk H.-P."/>
            <person name="Eisen J.A."/>
        </authorList>
    </citation>
    <scope>NUCLEOTIDE SEQUENCE [LARGE SCALE GENOMIC DNA]</scope>
    <source>
        <strain evidence="19">DSM 12168 / CIP 105900 / DD5/3</strain>
    </source>
</reference>
<dbReference type="GO" id="GO:0030976">
    <property type="term" value="F:thiamine pyrophosphate binding"/>
    <property type="evidence" value="ECO:0007669"/>
    <property type="project" value="UniProtKB-UniRule"/>
</dbReference>
<dbReference type="Pfam" id="PF00205">
    <property type="entry name" value="TPP_enzyme_M"/>
    <property type="match status" value="1"/>
</dbReference>
<keyword evidence="5 14" id="KW-0028">Amino-acid biosynthesis</keyword>
<evidence type="ECO:0000256" key="13">
    <source>
        <dbReference type="ARBA" id="ARBA00048670"/>
    </source>
</evidence>
<dbReference type="Proteomes" id="UP000006546">
    <property type="component" value="Chromosome"/>
</dbReference>
<evidence type="ECO:0000259" key="16">
    <source>
        <dbReference type="Pfam" id="PF02775"/>
    </source>
</evidence>
<evidence type="ECO:0000256" key="9">
    <source>
        <dbReference type="ARBA" id="ARBA00022827"/>
    </source>
</evidence>
<dbReference type="FunFam" id="3.40.50.1220:FF:000008">
    <property type="entry name" value="Acetolactate synthase"/>
    <property type="match status" value="1"/>
</dbReference>
<dbReference type="FunFam" id="3.40.50.970:FF:000016">
    <property type="entry name" value="Acetolactate synthase"/>
    <property type="match status" value="1"/>
</dbReference>
<dbReference type="RefSeq" id="WP_013757914.1">
    <property type="nucleotide sequence ID" value="NC_015500.1"/>
</dbReference>
<dbReference type="Pfam" id="PF02775">
    <property type="entry name" value="TPP_enzyme_C"/>
    <property type="match status" value="1"/>
</dbReference>
<dbReference type="OrthoDB" id="4494979at2"/>
<feature type="domain" description="Thiamine pyrophosphate enzyme N-terminal TPP-binding" evidence="17">
    <location>
        <begin position="4"/>
        <end position="119"/>
    </location>
</feature>
<dbReference type="PROSITE" id="PS00187">
    <property type="entry name" value="TPP_ENZYMES"/>
    <property type="match status" value="1"/>
</dbReference>
<comment type="catalytic activity">
    <reaction evidence="13 14">
        <text>2 pyruvate + H(+) = (2S)-2-acetolactate + CO2</text>
        <dbReference type="Rhea" id="RHEA:25249"/>
        <dbReference type="ChEBI" id="CHEBI:15361"/>
        <dbReference type="ChEBI" id="CHEBI:15378"/>
        <dbReference type="ChEBI" id="CHEBI:16526"/>
        <dbReference type="ChEBI" id="CHEBI:58476"/>
        <dbReference type="EC" id="2.2.1.6"/>
    </reaction>
</comment>
<feature type="domain" description="Thiamine pyrophosphate enzyme central" evidence="15">
    <location>
        <begin position="206"/>
        <end position="341"/>
    </location>
</feature>
<keyword evidence="10 14" id="KW-0460">Magnesium</keyword>
<dbReference type="PANTHER" id="PTHR18968">
    <property type="entry name" value="THIAMINE PYROPHOSPHATE ENZYMES"/>
    <property type="match status" value="1"/>
</dbReference>
<dbReference type="CDD" id="cd07035">
    <property type="entry name" value="TPP_PYR_POX_like"/>
    <property type="match status" value="1"/>
</dbReference>
<dbReference type="Gene3D" id="3.40.50.970">
    <property type="match status" value="2"/>
</dbReference>
<dbReference type="UniPathway" id="UPA00049">
    <property type="reaction ID" value="UER00059"/>
</dbReference>
<evidence type="ECO:0000259" key="17">
    <source>
        <dbReference type="Pfam" id="PF02776"/>
    </source>
</evidence>
<comment type="similarity">
    <text evidence="3 14">Belongs to the TPP enzyme family.</text>
</comment>
<evidence type="ECO:0000313" key="18">
    <source>
        <dbReference type="EMBL" id="AEE16195.1"/>
    </source>
</evidence>
<dbReference type="EMBL" id="CP002696">
    <property type="protein sequence ID" value="AEE16195.1"/>
    <property type="molecule type" value="Genomic_DNA"/>
</dbReference>
<keyword evidence="8 14" id="KW-0479">Metal-binding</keyword>
<dbReference type="HOGENOM" id="CLU_013748_1_2_12"/>
<dbReference type="eggNOG" id="COG0028">
    <property type="taxonomic scope" value="Bacteria"/>
</dbReference>
<proteinExistence type="inferred from homology"/>
<dbReference type="InterPro" id="IPR012001">
    <property type="entry name" value="Thiamin_PyroP_enz_TPP-bd_dom"/>
</dbReference>
<dbReference type="CDD" id="cd02015">
    <property type="entry name" value="TPP_AHAS"/>
    <property type="match status" value="1"/>
</dbReference>
<dbReference type="SUPFAM" id="SSF52518">
    <property type="entry name" value="Thiamin diphosphate-binding fold (THDP-binding)"/>
    <property type="match status" value="2"/>
</dbReference>
<comment type="cofactor">
    <cofactor evidence="14">
        <name>Mg(2+)</name>
        <dbReference type="ChEBI" id="CHEBI:18420"/>
    </cofactor>
    <text evidence="14">Binds 1 Mg(2+) ion per subunit.</text>
</comment>
<evidence type="ECO:0000256" key="6">
    <source>
        <dbReference type="ARBA" id="ARBA00022630"/>
    </source>
</evidence>
<evidence type="ECO:0000256" key="11">
    <source>
        <dbReference type="ARBA" id="ARBA00023052"/>
    </source>
</evidence>
<dbReference type="InterPro" id="IPR029061">
    <property type="entry name" value="THDP-binding"/>
</dbReference>
<evidence type="ECO:0000256" key="5">
    <source>
        <dbReference type="ARBA" id="ARBA00022605"/>
    </source>
</evidence>
<keyword evidence="7 14" id="KW-0808">Transferase</keyword>
<evidence type="ECO:0000256" key="2">
    <source>
        <dbReference type="ARBA" id="ARBA00005025"/>
    </source>
</evidence>
<dbReference type="FunFam" id="3.40.50.970:FF:000007">
    <property type="entry name" value="Acetolactate synthase"/>
    <property type="match status" value="1"/>
</dbReference>
<dbReference type="InterPro" id="IPR012846">
    <property type="entry name" value="Acetolactate_synth_lsu"/>
</dbReference>
<keyword evidence="12 14" id="KW-0100">Branched-chain amino acid biosynthesis</keyword>
<dbReference type="GO" id="GO:0050660">
    <property type="term" value="F:flavin adenine dinucleotide binding"/>
    <property type="evidence" value="ECO:0007669"/>
    <property type="project" value="InterPro"/>
</dbReference>
<dbReference type="AlphaFoldDB" id="F4LIF4"/>
<comment type="cofactor">
    <cofactor evidence="14">
        <name>thiamine diphosphate</name>
        <dbReference type="ChEBI" id="CHEBI:58937"/>
    </cofactor>
    <text evidence="14">Binds 1 thiamine pyrophosphate per subunit.</text>
</comment>